<keyword evidence="1" id="KW-0489">Methyltransferase</keyword>
<dbReference type="SUPFAM" id="SSF51726">
    <property type="entry name" value="UROD/MetE-like"/>
    <property type="match status" value="1"/>
</dbReference>
<proteinExistence type="predicted"/>
<dbReference type="Proteomes" id="UP000238479">
    <property type="component" value="Chromosome 7"/>
</dbReference>
<keyword evidence="1" id="KW-0808">Transferase</keyword>
<comment type="caution">
    <text evidence="1">The sequence shown here is derived from an EMBL/GenBank/DDBJ whole genome shotgun (WGS) entry which is preliminary data.</text>
</comment>
<dbReference type="STRING" id="74649.A0A2P6P4P2"/>
<name>A0A2P6P4P2_ROSCH</name>
<dbReference type="EMBL" id="PDCK01000045">
    <property type="protein sequence ID" value="PRQ16898.1"/>
    <property type="molecule type" value="Genomic_DNA"/>
</dbReference>
<dbReference type="AlphaFoldDB" id="A0A2P6P4P2"/>
<evidence type="ECO:0000313" key="1">
    <source>
        <dbReference type="EMBL" id="PRQ16898.1"/>
    </source>
</evidence>
<protein>
    <submittedName>
        <fullName evidence="1">Putative 5-methyltetrahydropteroyltriglutamate--homocysteine S-methyltransferase</fullName>
        <ecNumber evidence="1">2.1.1.14</ecNumber>
    </submittedName>
</protein>
<gene>
    <name evidence="1" type="ORF">RchiOBHm_Chr7g0189221</name>
</gene>
<organism evidence="1 2">
    <name type="scientific">Rosa chinensis</name>
    <name type="common">China rose</name>
    <dbReference type="NCBI Taxonomy" id="74649"/>
    <lineage>
        <taxon>Eukaryota</taxon>
        <taxon>Viridiplantae</taxon>
        <taxon>Streptophyta</taxon>
        <taxon>Embryophyta</taxon>
        <taxon>Tracheophyta</taxon>
        <taxon>Spermatophyta</taxon>
        <taxon>Magnoliopsida</taxon>
        <taxon>eudicotyledons</taxon>
        <taxon>Gunneridae</taxon>
        <taxon>Pentapetalae</taxon>
        <taxon>rosids</taxon>
        <taxon>fabids</taxon>
        <taxon>Rosales</taxon>
        <taxon>Rosaceae</taxon>
        <taxon>Rosoideae</taxon>
        <taxon>Rosoideae incertae sedis</taxon>
        <taxon>Rosa</taxon>
    </lineage>
</organism>
<evidence type="ECO:0000313" key="2">
    <source>
        <dbReference type="Proteomes" id="UP000238479"/>
    </source>
</evidence>
<sequence>MSQVNDQMVRYIPTSTHFIVPELGPDVKFLYASHKALKEYKEAKVFFLVQCPTCCCPKSKPAKGVEKTFSLKESTSLLDWLMDRSNIWANDLSTSLSTLQALEGIVGKDHLVVSTSCSLLHTLLILLMRLS</sequence>
<dbReference type="EC" id="2.1.1.14" evidence="1"/>
<dbReference type="GO" id="GO:0032259">
    <property type="term" value="P:methylation"/>
    <property type="evidence" value="ECO:0007669"/>
    <property type="project" value="UniProtKB-KW"/>
</dbReference>
<accession>A0A2P6P4P2</accession>
<reference evidence="1 2" key="1">
    <citation type="journal article" date="2018" name="Nat. Genet.">
        <title>The Rosa genome provides new insights in the design of modern roses.</title>
        <authorList>
            <person name="Bendahmane M."/>
        </authorList>
    </citation>
    <scope>NUCLEOTIDE SEQUENCE [LARGE SCALE GENOMIC DNA]</scope>
    <source>
        <strain evidence="2">cv. Old Blush</strain>
    </source>
</reference>
<dbReference type="InterPro" id="IPR038071">
    <property type="entry name" value="UROD/MetE-like_sf"/>
</dbReference>
<keyword evidence="2" id="KW-1185">Reference proteome</keyword>
<dbReference type="Gene3D" id="3.20.20.210">
    <property type="match status" value="1"/>
</dbReference>
<dbReference type="PANTHER" id="PTHR30519">
    <property type="entry name" value="5-METHYLTETRAHYDROPTEROYLTRIGLUTAMATE--HOMOCYSTEINE METHYLTRANSFERASE"/>
    <property type="match status" value="1"/>
</dbReference>
<dbReference type="Gramene" id="PRQ16898">
    <property type="protein sequence ID" value="PRQ16898"/>
    <property type="gene ID" value="RchiOBHm_Chr7g0189221"/>
</dbReference>
<dbReference type="GO" id="GO:0003871">
    <property type="term" value="F:5-methyltetrahydropteroyltriglutamate-homocysteine S-methyltransferase activity"/>
    <property type="evidence" value="ECO:0007669"/>
    <property type="project" value="UniProtKB-EC"/>
</dbReference>